<comment type="caution">
    <text evidence="2">The sequence shown here is derived from an EMBL/GenBank/DDBJ whole genome shotgun (WGS) entry which is preliminary data.</text>
</comment>
<proteinExistence type="predicted"/>
<gene>
    <name evidence="2" type="ORF">ABID43_004784</name>
</gene>
<sequence>MRTWRAMDRAPHDGRWIIAIHRDDPDRRAVIRWDPEAAGDPRPWHVASCQHSYPADAFTDWMDFPDCPPPDRPPPDRPQPESPAPQAARDFSPTGDHDGDQDHGPAHPPG</sequence>
<dbReference type="Proteomes" id="UP001549145">
    <property type="component" value="Unassembled WGS sequence"/>
</dbReference>
<name>A0ABV2LBI8_9HYPH</name>
<dbReference type="EMBL" id="JBEPMM010000024">
    <property type="protein sequence ID" value="MET3695218.1"/>
    <property type="molecule type" value="Genomic_DNA"/>
</dbReference>
<keyword evidence="3" id="KW-1185">Reference proteome</keyword>
<evidence type="ECO:0000313" key="2">
    <source>
        <dbReference type="EMBL" id="MET3695218.1"/>
    </source>
</evidence>
<evidence type="ECO:0000313" key="3">
    <source>
        <dbReference type="Proteomes" id="UP001549145"/>
    </source>
</evidence>
<evidence type="ECO:0000256" key="1">
    <source>
        <dbReference type="SAM" id="MobiDB-lite"/>
    </source>
</evidence>
<evidence type="ECO:0008006" key="4">
    <source>
        <dbReference type="Google" id="ProtNLM"/>
    </source>
</evidence>
<organism evidence="2 3">
    <name type="scientific">Methylobacterium goesingense</name>
    <dbReference type="NCBI Taxonomy" id="243690"/>
    <lineage>
        <taxon>Bacteria</taxon>
        <taxon>Pseudomonadati</taxon>
        <taxon>Pseudomonadota</taxon>
        <taxon>Alphaproteobacteria</taxon>
        <taxon>Hyphomicrobiales</taxon>
        <taxon>Methylobacteriaceae</taxon>
        <taxon>Methylobacterium</taxon>
    </lineage>
</organism>
<reference evidence="2 3" key="1">
    <citation type="submission" date="2024-06" db="EMBL/GenBank/DDBJ databases">
        <title>Genomic Encyclopedia of Type Strains, Phase IV (KMG-IV): sequencing the most valuable type-strain genomes for metagenomic binning, comparative biology and taxonomic classification.</title>
        <authorList>
            <person name="Goeker M."/>
        </authorList>
    </citation>
    <scope>NUCLEOTIDE SEQUENCE [LARGE SCALE GENOMIC DNA]</scope>
    <source>
        <strain evidence="2 3">DSM 21331</strain>
    </source>
</reference>
<protein>
    <recommendedName>
        <fullName evidence="4">DUF551 domain-containing protein</fullName>
    </recommendedName>
</protein>
<feature type="compositionally biased region" description="Basic and acidic residues" evidence="1">
    <location>
        <begin position="95"/>
        <end position="110"/>
    </location>
</feature>
<feature type="region of interest" description="Disordered" evidence="1">
    <location>
        <begin position="60"/>
        <end position="110"/>
    </location>
</feature>
<accession>A0ABV2LBI8</accession>